<dbReference type="NCBIfam" id="NF004513">
    <property type="entry name" value="PRK05854.1"/>
    <property type="match status" value="1"/>
</dbReference>
<dbReference type="PRINTS" id="PR00081">
    <property type="entry name" value="GDHRDH"/>
</dbReference>
<dbReference type="GO" id="GO:0016491">
    <property type="term" value="F:oxidoreductase activity"/>
    <property type="evidence" value="ECO:0007669"/>
    <property type="project" value="UniProtKB-KW"/>
</dbReference>
<evidence type="ECO:0000256" key="3">
    <source>
        <dbReference type="SAM" id="MobiDB-lite"/>
    </source>
</evidence>
<protein>
    <submittedName>
        <fullName evidence="4">SDR family NAD(P)-dependent oxidoreductase</fullName>
    </submittedName>
</protein>
<evidence type="ECO:0000313" key="4">
    <source>
        <dbReference type="EMBL" id="TDK23768.1"/>
    </source>
</evidence>
<dbReference type="InterPro" id="IPR036291">
    <property type="entry name" value="NAD(P)-bd_dom_sf"/>
</dbReference>
<feature type="region of interest" description="Disordered" evidence="3">
    <location>
        <begin position="1"/>
        <end position="26"/>
    </location>
</feature>
<sequence>MDITFASAPSATRNAQGLSTAHQRNRVRDRRNAGAAWYQRLAAVCVAAAATFASGGALAQSAPKPDWSLADMPSQADRIFVVTGGTSGMGFEDAKALSAAGARVIIAARNPERGAEAIASIRADDPDAQVQFEAVDLGDLASVRALAARLQAALPRIDGLINNAAIMAPPERGTSPDGLESQFAINYAGHFALTAELLPLLRKSDAPRVVTLSSVAAGRGRIDFEDLQSERAYDPYAAYAQSKLACLMFAMELQRRSDANGWGIRSVAAHPGIAVTELVARGPGLDSPQGQQWAANRDNFQTAAQGAIPTLFAATAPDAVGGAYYGPTGPQEISGPLGLATVPAAAQYPAASARLWSLTEQLTGSRFPAGAR</sequence>
<accession>A0A4R5TTG1</accession>
<gene>
    <name evidence="4" type="ORF">E2F46_09545</name>
</gene>
<dbReference type="AlphaFoldDB" id="A0A4R5TTG1"/>
<keyword evidence="5" id="KW-1185">Reference proteome</keyword>
<dbReference type="Proteomes" id="UP000294796">
    <property type="component" value="Unassembled WGS sequence"/>
</dbReference>
<evidence type="ECO:0000256" key="2">
    <source>
        <dbReference type="ARBA" id="ARBA00023002"/>
    </source>
</evidence>
<evidence type="ECO:0000313" key="5">
    <source>
        <dbReference type="Proteomes" id="UP000294796"/>
    </source>
</evidence>
<dbReference type="Pfam" id="PF00106">
    <property type="entry name" value="adh_short"/>
    <property type="match status" value="1"/>
</dbReference>
<dbReference type="InterPro" id="IPR002347">
    <property type="entry name" value="SDR_fam"/>
</dbReference>
<dbReference type="SUPFAM" id="SSF51735">
    <property type="entry name" value="NAD(P)-binding Rossmann-fold domains"/>
    <property type="match status" value="1"/>
</dbReference>
<comment type="caution">
    <text evidence="4">The sequence shown here is derived from an EMBL/GenBank/DDBJ whole genome shotgun (WGS) entry which is preliminary data.</text>
</comment>
<reference evidence="4 5" key="1">
    <citation type="submission" date="2019-03" db="EMBL/GenBank/DDBJ databases">
        <title>Luteimonas zhaokaii sp.nov., isolated from the rectal contents of Plateau pika in Yushu, Qinghai Province, China.</title>
        <authorList>
            <person name="Zhang G."/>
        </authorList>
    </citation>
    <scope>NUCLEOTIDE SEQUENCE [LARGE SCALE GENOMIC DNA]</scope>
    <source>
        <strain evidence="4 5">B9</strain>
    </source>
</reference>
<dbReference type="EMBL" id="SMTF01000006">
    <property type="protein sequence ID" value="TDK23768.1"/>
    <property type="molecule type" value="Genomic_DNA"/>
</dbReference>
<organism evidence="4 5">
    <name type="scientific">Luteimonas aestuarii</name>
    <dbReference type="NCBI Taxonomy" id="453837"/>
    <lineage>
        <taxon>Bacteria</taxon>
        <taxon>Pseudomonadati</taxon>
        <taxon>Pseudomonadota</taxon>
        <taxon>Gammaproteobacteria</taxon>
        <taxon>Lysobacterales</taxon>
        <taxon>Lysobacteraceae</taxon>
        <taxon>Luteimonas</taxon>
    </lineage>
</organism>
<dbReference type="RefSeq" id="WP_133321865.1">
    <property type="nucleotide sequence ID" value="NZ_SMTF01000006.1"/>
</dbReference>
<keyword evidence="2" id="KW-0560">Oxidoreductase</keyword>
<dbReference type="CDD" id="cd05327">
    <property type="entry name" value="retinol-DH_like_SDR_c_like"/>
    <property type="match status" value="1"/>
</dbReference>
<dbReference type="Gene3D" id="3.40.50.720">
    <property type="entry name" value="NAD(P)-binding Rossmann-like Domain"/>
    <property type="match status" value="1"/>
</dbReference>
<name>A0A4R5TTG1_9GAMM</name>
<dbReference type="NCBIfam" id="NF004846">
    <property type="entry name" value="PRK06197.1"/>
    <property type="match status" value="1"/>
</dbReference>
<proteinExistence type="inferred from homology"/>
<dbReference type="PANTHER" id="PTHR24320:SF148">
    <property type="entry name" value="NAD(P)-BINDING ROSSMANN-FOLD SUPERFAMILY PROTEIN"/>
    <property type="match status" value="1"/>
</dbReference>
<evidence type="ECO:0000256" key="1">
    <source>
        <dbReference type="ARBA" id="ARBA00006484"/>
    </source>
</evidence>
<dbReference type="PANTHER" id="PTHR24320">
    <property type="entry name" value="RETINOL DEHYDROGENASE"/>
    <property type="match status" value="1"/>
</dbReference>
<comment type="similarity">
    <text evidence="1">Belongs to the short-chain dehydrogenases/reductases (SDR) family.</text>
</comment>
<dbReference type="OrthoDB" id="109589at2"/>
<feature type="compositionally biased region" description="Polar residues" evidence="3">
    <location>
        <begin position="7"/>
        <end position="22"/>
    </location>
</feature>